<dbReference type="InterPro" id="IPR007197">
    <property type="entry name" value="rSAM"/>
</dbReference>
<evidence type="ECO:0000256" key="3">
    <source>
        <dbReference type="ARBA" id="ARBA00022679"/>
    </source>
</evidence>
<dbReference type="AlphaFoldDB" id="A0A0G1HFP4"/>
<dbReference type="InterPro" id="IPR023404">
    <property type="entry name" value="rSAM_horseshoe"/>
</dbReference>
<evidence type="ECO:0000256" key="2">
    <source>
        <dbReference type="ARBA" id="ARBA00022603"/>
    </source>
</evidence>
<evidence type="ECO:0000256" key="4">
    <source>
        <dbReference type="ARBA" id="ARBA00022691"/>
    </source>
</evidence>
<dbReference type="PANTHER" id="PTHR43409">
    <property type="entry name" value="ANAEROBIC MAGNESIUM-PROTOPORPHYRIN IX MONOMETHYL ESTER CYCLASE-RELATED"/>
    <property type="match status" value="1"/>
</dbReference>
<feature type="domain" description="Radical SAM core" evidence="8">
    <location>
        <begin position="221"/>
        <end position="453"/>
    </location>
</feature>
<evidence type="ECO:0000313" key="9">
    <source>
        <dbReference type="EMBL" id="KKT45323.1"/>
    </source>
</evidence>
<dbReference type="SMART" id="SM00729">
    <property type="entry name" value="Elp3"/>
    <property type="match status" value="1"/>
</dbReference>
<dbReference type="PATRIC" id="fig|1619110.3.peg.323"/>
<dbReference type="GO" id="GO:0046872">
    <property type="term" value="F:metal ion binding"/>
    <property type="evidence" value="ECO:0007669"/>
    <property type="project" value="UniProtKB-KW"/>
</dbReference>
<dbReference type="Pfam" id="PF04055">
    <property type="entry name" value="Radical_SAM"/>
    <property type="match status" value="1"/>
</dbReference>
<dbReference type="InterPro" id="IPR058240">
    <property type="entry name" value="rSAM_sf"/>
</dbReference>
<evidence type="ECO:0000256" key="6">
    <source>
        <dbReference type="ARBA" id="ARBA00023004"/>
    </source>
</evidence>
<dbReference type="SFLD" id="SFLDS00029">
    <property type="entry name" value="Radical_SAM"/>
    <property type="match status" value="1"/>
</dbReference>
<keyword evidence="3" id="KW-0808">Transferase</keyword>
<dbReference type="Gene3D" id="3.80.30.20">
    <property type="entry name" value="tm_1862 like domain"/>
    <property type="match status" value="1"/>
</dbReference>
<protein>
    <submittedName>
        <fullName evidence="9">Fe-S oxidoreductase</fullName>
    </submittedName>
</protein>
<keyword evidence="5" id="KW-0479">Metal-binding</keyword>
<evidence type="ECO:0000259" key="8">
    <source>
        <dbReference type="PROSITE" id="PS51918"/>
    </source>
</evidence>
<keyword evidence="2" id="KW-0489">Methyltransferase</keyword>
<dbReference type="EMBL" id="LCIA01000007">
    <property type="protein sequence ID" value="KKT45323.1"/>
    <property type="molecule type" value="Genomic_DNA"/>
</dbReference>
<evidence type="ECO:0000256" key="5">
    <source>
        <dbReference type="ARBA" id="ARBA00022723"/>
    </source>
</evidence>
<dbReference type="InterPro" id="IPR034466">
    <property type="entry name" value="Methyltransferase_Class_B"/>
</dbReference>
<keyword evidence="6" id="KW-0408">Iron</keyword>
<accession>A0A0G1HFP4</accession>
<dbReference type="InterPro" id="IPR051198">
    <property type="entry name" value="BchE-like"/>
</dbReference>
<dbReference type="SUPFAM" id="SSF102114">
    <property type="entry name" value="Radical SAM enzymes"/>
    <property type="match status" value="1"/>
</dbReference>
<keyword evidence="4" id="KW-0949">S-adenosyl-L-methionine</keyword>
<dbReference type="PROSITE" id="PS51918">
    <property type="entry name" value="RADICAL_SAM"/>
    <property type="match status" value="1"/>
</dbReference>
<sequence length="532" mass="61494">MKVVIGYPPIDTNKGTPLLSQNRQFQYFNSPTYIYPMVPAYAASLAKQNGYEVVWMDGIAEKKTYSMWLSELMQEAPDLLLLETKSPVVKKHWKIINEIKANLPNTSVVLVGDHMSFYPKESMDGCKVDYIITGGDYDFMLTDLLNSLTKGAELPGGIWLRNKDIKVKLGNAIRYEDSEVNGSKAYVFSGPLVQKHNLDELPFVDRDLTHWELYAYENGNYKYTPGTYMYSGRDCWWGRCTFCVWDHTLNPQSTYRRFSPERLFAEVKHVVDNYKVKEIFDDAGTLFIGPPLKKFCNLLIESGYNKKVVFSCNMRLNALNQEYYDLMGKANFRFILYGMESGNQETLDKLDKGLKVEQIEEGVRMAKKAGLEPHLTIMLGYPWETEEMARKTIALSKSLFKKGCVDTMQATIVIPYPGTPLYRECIEKNWLTVDPNDYEEFDMRKPVMKVPFPEEKLYEMTQELYSSFFTPQFIVRKVLSIRKLDDIKFFTTAAKKLLGHLLDFDKNQTKVSMLSPKFWVDAGRSMLKHLTK</sequence>
<keyword evidence="7" id="KW-0411">Iron-sulfur</keyword>
<comment type="caution">
    <text evidence="9">The sequence shown here is derived from an EMBL/GenBank/DDBJ whole genome shotgun (WGS) entry which is preliminary data.</text>
</comment>
<organism evidence="9 10">
    <name type="scientific">candidate division WWE3 bacterium GW2011_GWA2_44_16</name>
    <dbReference type="NCBI Taxonomy" id="1619110"/>
    <lineage>
        <taxon>Bacteria</taxon>
        <taxon>Katanobacteria</taxon>
    </lineage>
</organism>
<dbReference type="Gene3D" id="3.40.50.280">
    <property type="entry name" value="Cobalamin-binding domain"/>
    <property type="match status" value="1"/>
</dbReference>
<evidence type="ECO:0000313" key="10">
    <source>
        <dbReference type="Proteomes" id="UP000034128"/>
    </source>
</evidence>
<dbReference type="PANTHER" id="PTHR43409:SF7">
    <property type="entry name" value="BLL1977 PROTEIN"/>
    <property type="match status" value="1"/>
</dbReference>
<dbReference type="STRING" id="1619110.UW36_C0007G0004"/>
<evidence type="ECO:0000256" key="7">
    <source>
        <dbReference type="ARBA" id="ARBA00023014"/>
    </source>
</evidence>
<proteinExistence type="predicted"/>
<dbReference type="SFLD" id="SFLDG01082">
    <property type="entry name" value="B12-binding_domain_containing"/>
    <property type="match status" value="1"/>
</dbReference>
<dbReference type="InterPro" id="IPR006638">
    <property type="entry name" value="Elp3/MiaA/NifB-like_rSAM"/>
</dbReference>
<evidence type="ECO:0000256" key="1">
    <source>
        <dbReference type="ARBA" id="ARBA00001966"/>
    </source>
</evidence>
<name>A0A0G1HFP4_UNCKA</name>
<dbReference type="GO" id="GO:0051539">
    <property type="term" value="F:4 iron, 4 sulfur cluster binding"/>
    <property type="evidence" value="ECO:0007669"/>
    <property type="project" value="UniProtKB-KW"/>
</dbReference>
<comment type="cofactor">
    <cofactor evidence="1">
        <name>[4Fe-4S] cluster</name>
        <dbReference type="ChEBI" id="CHEBI:49883"/>
    </cofactor>
</comment>
<gene>
    <name evidence="9" type="ORF">UW36_C0007G0004</name>
</gene>
<dbReference type="Proteomes" id="UP000034128">
    <property type="component" value="Unassembled WGS sequence"/>
</dbReference>
<reference evidence="9 10" key="1">
    <citation type="journal article" date="2015" name="Nature">
        <title>rRNA introns, odd ribosomes, and small enigmatic genomes across a large radiation of phyla.</title>
        <authorList>
            <person name="Brown C.T."/>
            <person name="Hug L.A."/>
            <person name="Thomas B.C."/>
            <person name="Sharon I."/>
            <person name="Castelle C.J."/>
            <person name="Singh A."/>
            <person name="Wilkins M.J."/>
            <person name="Williams K.H."/>
            <person name="Banfield J.F."/>
        </authorList>
    </citation>
    <scope>NUCLEOTIDE SEQUENCE [LARGE SCALE GENOMIC DNA]</scope>
</reference>
<dbReference type="GO" id="GO:0003824">
    <property type="term" value="F:catalytic activity"/>
    <property type="evidence" value="ECO:0007669"/>
    <property type="project" value="InterPro"/>
</dbReference>
<dbReference type="SFLD" id="SFLDG01123">
    <property type="entry name" value="methyltransferase_(Class_B)"/>
    <property type="match status" value="1"/>
</dbReference>